<feature type="transmembrane region" description="Helical" evidence="1">
    <location>
        <begin position="21"/>
        <end position="42"/>
    </location>
</feature>
<dbReference type="Pfam" id="PF04294">
    <property type="entry name" value="VanW"/>
    <property type="match status" value="1"/>
</dbReference>
<gene>
    <name evidence="3" type="ORF">FQ154_10080</name>
</gene>
<dbReference type="PANTHER" id="PTHR35788">
    <property type="entry name" value="EXPORTED PROTEIN-RELATED"/>
    <property type="match status" value="1"/>
</dbReference>
<evidence type="ECO:0000313" key="4">
    <source>
        <dbReference type="Proteomes" id="UP000323856"/>
    </source>
</evidence>
<keyword evidence="1" id="KW-0472">Membrane</keyword>
<name>A0A5B0ECN9_9MICC</name>
<evidence type="ECO:0000259" key="2">
    <source>
        <dbReference type="Pfam" id="PF12229"/>
    </source>
</evidence>
<dbReference type="OrthoDB" id="9813301at2"/>
<dbReference type="AlphaFoldDB" id="A0A5B0ECN9"/>
<evidence type="ECO:0000256" key="1">
    <source>
        <dbReference type="SAM" id="Phobius"/>
    </source>
</evidence>
<dbReference type="Pfam" id="PF12229">
    <property type="entry name" value="PG_binding_4"/>
    <property type="match status" value="2"/>
</dbReference>
<dbReference type="PANTHER" id="PTHR35788:SF1">
    <property type="entry name" value="EXPORTED PROTEIN"/>
    <property type="match status" value="1"/>
</dbReference>
<keyword evidence="1" id="KW-1133">Transmembrane helix</keyword>
<feature type="domain" description="YoaR-like putative peptidoglycan binding" evidence="2">
    <location>
        <begin position="259"/>
        <end position="324"/>
    </location>
</feature>
<dbReference type="RefSeq" id="WP_149619608.1">
    <property type="nucleotide sequence ID" value="NZ_VOBL01000009.1"/>
</dbReference>
<keyword evidence="1" id="KW-0812">Transmembrane</keyword>
<dbReference type="InterPro" id="IPR022029">
    <property type="entry name" value="YoaR-like_PG-bd"/>
</dbReference>
<feature type="domain" description="YoaR-like putative peptidoglycan binding" evidence="2">
    <location>
        <begin position="92"/>
        <end position="186"/>
    </location>
</feature>
<dbReference type="InterPro" id="IPR052913">
    <property type="entry name" value="Glycopeptide_resist_protein"/>
</dbReference>
<organism evidence="3 4">
    <name type="scientific">Paeniglutamicibacter gangotriensis</name>
    <dbReference type="NCBI Taxonomy" id="254787"/>
    <lineage>
        <taxon>Bacteria</taxon>
        <taxon>Bacillati</taxon>
        <taxon>Actinomycetota</taxon>
        <taxon>Actinomycetes</taxon>
        <taxon>Micrococcales</taxon>
        <taxon>Micrococcaceae</taxon>
        <taxon>Paeniglutamicibacter</taxon>
    </lineage>
</organism>
<dbReference type="EMBL" id="VOBL01000009">
    <property type="protein sequence ID" value="KAA0976508.1"/>
    <property type="molecule type" value="Genomic_DNA"/>
</dbReference>
<reference evidence="3 4" key="1">
    <citation type="submission" date="2019-07" db="EMBL/GenBank/DDBJ databases">
        <title>Analysis of the biochemical properties, biological activity and biotechnological potential of siderophores and biosurfactants produced by Antarctic psychrotolerant bacteria.</title>
        <authorList>
            <person name="Styczynski M."/>
            <person name="Krucon T."/>
            <person name="Decewicz P."/>
            <person name="Dziewit L."/>
        </authorList>
    </citation>
    <scope>NUCLEOTIDE SEQUENCE [LARGE SCALE GENOMIC DNA]</scope>
    <source>
        <strain evidence="3 4">ANT_H27</strain>
    </source>
</reference>
<comment type="caution">
    <text evidence="3">The sequence shown here is derived from an EMBL/GenBank/DDBJ whole genome shotgun (WGS) entry which is preliminary data.</text>
</comment>
<dbReference type="InterPro" id="IPR007391">
    <property type="entry name" value="Vancomycin_resist_VanW"/>
</dbReference>
<accession>A0A5B0ECN9</accession>
<evidence type="ECO:0000313" key="3">
    <source>
        <dbReference type="EMBL" id="KAA0976508.1"/>
    </source>
</evidence>
<proteinExistence type="predicted"/>
<protein>
    <recommendedName>
        <fullName evidence="2">YoaR-like putative peptidoglycan binding domain-containing protein</fullName>
    </recommendedName>
</protein>
<sequence>MHNEEVGRRKRGPERKSRRGWIITGATVVVAAGLYAGAAAYLGSQIPANTTVHGINVGTLSSDEARTQLERELSPEAAKDIAISVGGKDEVLKPADAGLSLDLDQTLEGLTGFDLNPVDLYQKLTGQLHIEPSLSVDETKLRAALEGLAPKVATKTTEGTLAFDGAKPVLTKPVTGVALDIDGAVDTVTDSWFDSAEPLDLPATLTEPKTSSTTLEKALDETAKPLVSGPIKLTDGKSSASLSPKQLASAATFKIADDAVTMSLDSKKLAEAASAGADGFKSTAKDAKIVLSGGKPKIIPSQNGESIDEKGLDALVLAASKDKDRTATVKLATTTPELTTAEAKKLGVKESIVHFSSPYPASDTVRTKNLFAGSKRLNGVIVMPGETFSLEKALGPITVANGYYDSGVVVNGFSSSAVGGGLSQISTQMYNAGFLAGYDDITHKPHSRWFERYPAGREATLWEGQIDMAWKNNTPYAVMIEAWVGGGEVHTRLWSTEYWKVGSKSSGKYNLTDPRTTYNPADGCVAERGGKKGFSIDVTRTRTAKDKSLPAETKSWTYQPWNKVICGKKP</sequence>
<dbReference type="Proteomes" id="UP000323856">
    <property type="component" value="Unassembled WGS sequence"/>
</dbReference>